<evidence type="ECO:0000313" key="14">
    <source>
        <dbReference type="EMBL" id="NUZ08331.1"/>
    </source>
</evidence>
<dbReference type="Pfam" id="PF02518">
    <property type="entry name" value="HATPase_c"/>
    <property type="match status" value="1"/>
</dbReference>
<dbReference type="EMBL" id="JABWMJ010000012">
    <property type="protein sequence ID" value="NUZ08331.1"/>
    <property type="molecule type" value="Genomic_DNA"/>
</dbReference>
<dbReference type="Pfam" id="PF00672">
    <property type="entry name" value="HAMP"/>
    <property type="match status" value="1"/>
</dbReference>
<dbReference type="CDD" id="cd00082">
    <property type="entry name" value="HisKA"/>
    <property type="match status" value="1"/>
</dbReference>
<sequence>MTSLKFTVPLILLLFAAVLSAVNLLVHVPQAEQVAQEDSRKRLAQELSRLQSTLEYLLLKGDAPSAQYEIAVLAHNHDVIVAVLTDEHDRVTTATRRAWLGRPIAEVLPQIGLGQVLGALSERRAGIETGPGGRSLLGHAAILLGSRGEELRPSRSGSLLVAYDLVRYKAEAREQVMRQALYWAGWVTALALVMWAVFHFLLTRRTARLMRAAEALAAGRLDVRSGLSGDDELGRLGRAFDAMAVQVAETQTRLRDDLAERARVQRELEASDERLQQILNNSTAVIFARDAEGRYLFVNRQWERVFGLRSADVVGRLDAEVRGAERAAAYRAHDRQVLERNETLEFEEAVPLDDGVHTYISIKFPLHDADGAAYAVCGIATDITERQRADAALRASEASYRAIFDAAEDAIFVHDIDTASIVDVNAKACADFGYPREAMLRLRLGDLSAGEPPYTHEGAMRHFARAAAGEPMSIDWHCRTASGELRWHEVHGKRVTIAGRDRLLTLARDITEKKRAQAELARERESSYQREKLAALGSLLAGVSHELNNPLSVVVARAVLLEEQGSPSIRTAAAKIRSAAERCARIVRTFLAMARQQPPQRGPVAINEVIGAALDIAGYAVRASGITLELALADDVPAIHADADQLHQVLLNLVINAQQSLQDHAGSRRIRIESRFDAARARVLVRVADSGPGIPEALRARVFEPYFTTKAVGTGTGVGLAVSQGIVEAHGGSLTIEAPDGAGAAFLITLPLGDAAGERSSAPSLTREDAGARSILIVDDEEEVRETLVDILSQARHRVVTAATGREALARMAAERYDVIFADMRMPDLDGRALYREIERRWPAQAARVVFITGDMLTASLRDFVGASGRHLIEKPFLPGDVRRLVVELAA</sequence>
<feature type="domain" description="Histidine kinase" evidence="9">
    <location>
        <begin position="542"/>
        <end position="754"/>
    </location>
</feature>
<keyword evidence="5" id="KW-0808">Transferase</keyword>
<dbReference type="Gene3D" id="1.10.287.130">
    <property type="match status" value="1"/>
</dbReference>
<evidence type="ECO:0000256" key="1">
    <source>
        <dbReference type="ARBA" id="ARBA00000085"/>
    </source>
</evidence>
<feature type="domain" description="PAS" evidence="11">
    <location>
        <begin position="271"/>
        <end position="341"/>
    </location>
</feature>
<evidence type="ECO:0000256" key="7">
    <source>
        <dbReference type="PROSITE-ProRule" id="PRU00169"/>
    </source>
</evidence>
<dbReference type="SUPFAM" id="SSF55785">
    <property type="entry name" value="PYP-like sensor domain (PAS domain)"/>
    <property type="match status" value="2"/>
</dbReference>
<dbReference type="Pfam" id="PF08448">
    <property type="entry name" value="PAS_4"/>
    <property type="match status" value="2"/>
</dbReference>
<dbReference type="SMART" id="SM00448">
    <property type="entry name" value="REC"/>
    <property type="match status" value="1"/>
</dbReference>
<keyword evidence="8" id="KW-1133">Transmembrane helix</keyword>
<feature type="domain" description="Response regulatory" evidence="10">
    <location>
        <begin position="774"/>
        <end position="890"/>
    </location>
</feature>
<feature type="domain" description="PAS" evidence="11">
    <location>
        <begin position="396"/>
        <end position="440"/>
    </location>
</feature>
<proteinExistence type="predicted"/>
<dbReference type="PROSITE" id="PS50885">
    <property type="entry name" value="HAMP"/>
    <property type="match status" value="1"/>
</dbReference>
<dbReference type="RefSeq" id="WP_176071167.1">
    <property type="nucleotide sequence ID" value="NZ_JABWMJ010000012.1"/>
</dbReference>
<comment type="caution">
    <text evidence="14">The sequence shown here is derived from an EMBL/GenBank/DDBJ whole genome shotgun (WGS) entry which is preliminary data.</text>
</comment>
<keyword evidence="4 7" id="KW-0597">Phosphoprotein</keyword>
<evidence type="ECO:0000256" key="4">
    <source>
        <dbReference type="ARBA" id="ARBA00022553"/>
    </source>
</evidence>
<dbReference type="EC" id="2.7.13.3" evidence="3"/>
<dbReference type="Pfam" id="PF00512">
    <property type="entry name" value="HisKA"/>
    <property type="match status" value="1"/>
</dbReference>
<dbReference type="InterPro" id="IPR003660">
    <property type="entry name" value="HAMP_dom"/>
</dbReference>
<dbReference type="Gene3D" id="3.40.50.2300">
    <property type="match status" value="1"/>
</dbReference>
<dbReference type="Gene3D" id="3.30.565.10">
    <property type="entry name" value="Histidine kinase-like ATPase, C-terminal domain"/>
    <property type="match status" value="1"/>
</dbReference>
<keyword evidence="8" id="KW-0472">Membrane</keyword>
<evidence type="ECO:0000259" key="11">
    <source>
        <dbReference type="PROSITE" id="PS50112"/>
    </source>
</evidence>
<evidence type="ECO:0000256" key="8">
    <source>
        <dbReference type="SAM" id="Phobius"/>
    </source>
</evidence>
<evidence type="ECO:0000259" key="13">
    <source>
        <dbReference type="PROSITE" id="PS50885"/>
    </source>
</evidence>
<dbReference type="InterPro" id="IPR036097">
    <property type="entry name" value="HisK_dim/P_sf"/>
</dbReference>
<dbReference type="PROSITE" id="PS50112">
    <property type="entry name" value="PAS"/>
    <property type="match status" value="2"/>
</dbReference>
<comment type="catalytic activity">
    <reaction evidence="1">
        <text>ATP + protein L-histidine = ADP + protein N-phospho-L-histidine.</text>
        <dbReference type="EC" id="2.7.13.3"/>
    </reaction>
</comment>
<evidence type="ECO:0000256" key="5">
    <source>
        <dbReference type="ARBA" id="ARBA00022679"/>
    </source>
</evidence>
<evidence type="ECO:0000256" key="6">
    <source>
        <dbReference type="ARBA" id="ARBA00022777"/>
    </source>
</evidence>
<dbReference type="InterPro" id="IPR011006">
    <property type="entry name" value="CheY-like_superfamily"/>
</dbReference>
<dbReference type="NCBIfam" id="TIGR00229">
    <property type="entry name" value="sensory_box"/>
    <property type="match status" value="2"/>
</dbReference>
<dbReference type="Gene3D" id="6.10.340.10">
    <property type="match status" value="1"/>
</dbReference>
<evidence type="ECO:0000259" key="9">
    <source>
        <dbReference type="PROSITE" id="PS50109"/>
    </source>
</evidence>
<name>A0A7Y6TYQ6_9BURK</name>
<dbReference type="CDD" id="cd00130">
    <property type="entry name" value="PAS"/>
    <property type="match status" value="2"/>
</dbReference>
<dbReference type="AlphaFoldDB" id="A0A7Y6TYQ6"/>
<keyword evidence="6" id="KW-0418">Kinase</keyword>
<dbReference type="CDD" id="cd06225">
    <property type="entry name" value="HAMP"/>
    <property type="match status" value="1"/>
</dbReference>
<keyword evidence="8" id="KW-0812">Transmembrane</keyword>
<comment type="subcellular location">
    <subcellularLocation>
        <location evidence="2">Membrane</location>
    </subcellularLocation>
</comment>
<dbReference type="InterPro" id="IPR035965">
    <property type="entry name" value="PAS-like_dom_sf"/>
</dbReference>
<dbReference type="CDD" id="cd17546">
    <property type="entry name" value="REC_hyHK_CKI1_RcsC-like"/>
    <property type="match status" value="1"/>
</dbReference>
<dbReference type="InterPro" id="IPR013656">
    <property type="entry name" value="PAS_4"/>
</dbReference>
<dbReference type="SMART" id="SM00388">
    <property type="entry name" value="HisKA"/>
    <property type="match status" value="1"/>
</dbReference>
<dbReference type="GO" id="GO:0000155">
    <property type="term" value="F:phosphorelay sensor kinase activity"/>
    <property type="evidence" value="ECO:0007669"/>
    <property type="project" value="InterPro"/>
</dbReference>
<dbReference type="SUPFAM" id="SSF55874">
    <property type="entry name" value="ATPase domain of HSP90 chaperone/DNA topoisomerase II/histidine kinase"/>
    <property type="match status" value="1"/>
</dbReference>
<dbReference type="InterPro" id="IPR004358">
    <property type="entry name" value="Sig_transdc_His_kin-like_C"/>
</dbReference>
<feature type="domain" description="HAMP" evidence="13">
    <location>
        <begin position="200"/>
        <end position="252"/>
    </location>
</feature>
<feature type="transmembrane region" description="Helical" evidence="8">
    <location>
        <begin position="180"/>
        <end position="202"/>
    </location>
</feature>
<dbReference type="PROSITE" id="PS50113">
    <property type="entry name" value="PAC"/>
    <property type="match status" value="1"/>
</dbReference>
<dbReference type="InterPro" id="IPR036890">
    <property type="entry name" value="HATPase_C_sf"/>
</dbReference>
<dbReference type="Proteomes" id="UP000529637">
    <property type="component" value="Unassembled WGS sequence"/>
</dbReference>
<reference evidence="14 15" key="1">
    <citation type="submission" date="2020-06" db="EMBL/GenBank/DDBJ databases">
        <title>Schlegella sp. ID0723 isolated from air conditioner.</title>
        <authorList>
            <person name="Kim D.Y."/>
            <person name="Kim D.-U."/>
        </authorList>
    </citation>
    <scope>NUCLEOTIDE SEQUENCE [LARGE SCALE GENOMIC DNA]</scope>
    <source>
        <strain evidence="14 15">ID0723</strain>
    </source>
</reference>
<dbReference type="PRINTS" id="PR00344">
    <property type="entry name" value="BCTRLSENSOR"/>
</dbReference>
<dbReference type="PROSITE" id="PS50110">
    <property type="entry name" value="RESPONSE_REGULATORY"/>
    <property type="match status" value="1"/>
</dbReference>
<dbReference type="PROSITE" id="PS50109">
    <property type="entry name" value="HIS_KIN"/>
    <property type="match status" value="1"/>
</dbReference>
<dbReference type="SMART" id="SM00091">
    <property type="entry name" value="PAS"/>
    <property type="match status" value="2"/>
</dbReference>
<dbReference type="SUPFAM" id="SSF158472">
    <property type="entry name" value="HAMP domain-like"/>
    <property type="match status" value="1"/>
</dbReference>
<dbReference type="InterPro" id="IPR001789">
    <property type="entry name" value="Sig_transdc_resp-reg_receiver"/>
</dbReference>
<dbReference type="InterPro" id="IPR005467">
    <property type="entry name" value="His_kinase_dom"/>
</dbReference>
<dbReference type="InterPro" id="IPR003594">
    <property type="entry name" value="HATPase_dom"/>
</dbReference>
<dbReference type="GO" id="GO:0016020">
    <property type="term" value="C:membrane"/>
    <property type="evidence" value="ECO:0007669"/>
    <property type="project" value="UniProtKB-SubCell"/>
</dbReference>
<evidence type="ECO:0000259" key="12">
    <source>
        <dbReference type="PROSITE" id="PS50113"/>
    </source>
</evidence>
<dbReference type="InterPro" id="IPR000700">
    <property type="entry name" value="PAS-assoc_C"/>
</dbReference>
<accession>A0A7Y6TYQ6</accession>
<dbReference type="InterPro" id="IPR000014">
    <property type="entry name" value="PAS"/>
</dbReference>
<dbReference type="SMART" id="SM00387">
    <property type="entry name" value="HATPase_c"/>
    <property type="match status" value="1"/>
</dbReference>
<dbReference type="Pfam" id="PF00072">
    <property type="entry name" value="Response_reg"/>
    <property type="match status" value="1"/>
</dbReference>
<gene>
    <name evidence="14" type="ORF">HQN59_21495</name>
</gene>
<dbReference type="InterPro" id="IPR003661">
    <property type="entry name" value="HisK_dim/P_dom"/>
</dbReference>
<dbReference type="SUPFAM" id="SSF52172">
    <property type="entry name" value="CheY-like"/>
    <property type="match status" value="1"/>
</dbReference>
<feature type="domain" description="PAC" evidence="12">
    <location>
        <begin position="342"/>
        <end position="395"/>
    </location>
</feature>
<dbReference type="SUPFAM" id="SSF47384">
    <property type="entry name" value="Homodimeric domain of signal transducing histidine kinase"/>
    <property type="match status" value="1"/>
</dbReference>
<dbReference type="PANTHER" id="PTHR43047">
    <property type="entry name" value="TWO-COMPONENT HISTIDINE PROTEIN KINASE"/>
    <property type="match status" value="1"/>
</dbReference>
<evidence type="ECO:0000259" key="10">
    <source>
        <dbReference type="PROSITE" id="PS50110"/>
    </source>
</evidence>
<organism evidence="14 15">
    <name type="scientific">Piscinibacter koreensis</name>
    <dbReference type="NCBI Taxonomy" id="2742824"/>
    <lineage>
        <taxon>Bacteria</taxon>
        <taxon>Pseudomonadati</taxon>
        <taxon>Pseudomonadota</taxon>
        <taxon>Betaproteobacteria</taxon>
        <taxon>Burkholderiales</taxon>
        <taxon>Sphaerotilaceae</taxon>
        <taxon>Piscinibacter</taxon>
    </lineage>
</organism>
<feature type="modified residue" description="4-aspartylphosphate" evidence="7">
    <location>
        <position position="823"/>
    </location>
</feature>
<evidence type="ECO:0000256" key="3">
    <source>
        <dbReference type="ARBA" id="ARBA00012438"/>
    </source>
</evidence>
<protein>
    <recommendedName>
        <fullName evidence="3">histidine kinase</fullName>
        <ecNumber evidence="3">2.7.13.3</ecNumber>
    </recommendedName>
</protein>
<keyword evidence="15" id="KW-1185">Reference proteome</keyword>
<dbReference type="SMART" id="SM00304">
    <property type="entry name" value="HAMP"/>
    <property type="match status" value="1"/>
</dbReference>
<dbReference type="Gene3D" id="3.30.450.20">
    <property type="entry name" value="PAS domain"/>
    <property type="match status" value="2"/>
</dbReference>
<evidence type="ECO:0000256" key="2">
    <source>
        <dbReference type="ARBA" id="ARBA00004370"/>
    </source>
</evidence>
<evidence type="ECO:0000313" key="15">
    <source>
        <dbReference type="Proteomes" id="UP000529637"/>
    </source>
</evidence>